<evidence type="ECO:0000256" key="3">
    <source>
        <dbReference type="PROSITE-ProRule" id="PRU00708"/>
    </source>
</evidence>
<feature type="repeat" description="PPR" evidence="3">
    <location>
        <begin position="322"/>
        <end position="356"/>
    </location>
</feature>
<dbReference type="PANTHER" id="PTHR47447">
    <property type="entry name" value="OS03G0856100 PROTEIN"/>
    <property type="match status" value="1"/>
</dbReference>
<feature type="repeat" description="PPR" evidence="3">
    <location>
        <begin position="392"/>
        <end position="426"/>
    </location>
</feature>
<evidence type="ECO:0000259" key="4">
    <source>
        <dbReference type="Pfam" id="PF17177"/>
    </source>
</evidence>
<feature type="repeat" description="PPR" evidence="3">
    <location>
        <begin position="562"/>
        <end position="596"/>
    </location>
</feature>
<reference evidence="5 6" key="1">
    <citation type="journal article" date="2023" name="Hortic Res">
        <title>The complete reference genome for grapevine (Vitis vinifera L.) genetics and breeding.</title>
        <authorList>
            <person name="Shi X."/>
            <person name="Cao S."/>
            <person name="Wang X."/>
            <person name="Huang S."/>
            <person name="Wang Y."/>
            <person name="Liu Z."/>
            <person name="Liu W."/>
            <person name="Leng X."/>
            <person name="Peng Y."/>
            <person name="Wang N."/>
            <person name="Wang Y."/>
            <person name="Ma Z."/>
            <person name="Xu X."/>
            <person name="Zhang F."/>
            <person name="Xue H."/>
            <person name="Zhong H."/>
            <person name="Wang Y."/>
            <person name="Zhang K."/>
            <person name="Velt A."/>
            <person name="Avia K."/>
            <person name="Holtgrawe D."/>
            <person name="Grimplet J."/>
            <person name="Matus J.T."/>
            <person name="Ware D."/>
            <person name="Wu X."/>
            <person name="Wang H."/>
            <person name="Liu C."/>
            <person name="Fang Y."/>
            <person name="Rustenholz C."/>
            <person name="Cheng Z."/>
            <person name="Xiao H."/>
            <person name="Zhou Y."/>
        </authorList>
    </citation>
    <scope>NUCLEOTIDE SEQUENCE [LARGE SCALE GENOMIC DNA]</scope>
    <source>
        <strain evidence="6">cv. Pinot noir / PN40024</strain>
        <tissue evidence="5">Leaf</tissue>
    </source>
</reference>
<protein>
    <recommendedName>
        <fullName evidence="4">PROP1-like PPR domain-containing protein</fullName>
    </recommendedName>
</protein>
<gene>
    <name evidence="5" type="ORF">VitviT2T_022703</name>
</gene>
<dbReference type="PANTHER" id="PTHR47447:SF24">
    <property type="entry name" value="PENTATRICOPEPTIDE REPEAT-CONTAINING PROTEIN"/>
    <property type="match status" value="1"/>
</dbReference>
<feature type="repeat" description="PPR" evidence="3">
    <location>
        <begin position="287"/>
        <end position="321"/>
    </location>
</feature>
<feature type="repeat" description="PPR" evidence="3">
    <location>
        <begin position="215"/>
        <end position="249"/>
    </location>
</feature>
<keyword evidence="6" id="KW-1185">Reference proteome</keyword>
<dbReference type="InterPro" id="IPR033443">
    <property type="entry name" value="PROP1-like_PPR_dom"/>
</dbReference>
<dbReference type="EMBL" id="CP126661">
    <property type="protein sequence ID" value="WKA04693.1"/>
    <property type="molecule type" value="Genomic_DNA"/>
</dbReference>
<dbReference type="NCBIfam" id="TIGR00756">
    <property type="entry name" value="PPR"/>
    <property type="match status" value="8"/>
</dbReference>
<dbReference type="InterPro" id="IPR002885">
    <property type="entry name" value="PPR_rpt"/>
</dbReference>
<dbReference type="Pfam" id="PF17177">
    <property type="entry name" value="PPR_long"/>
    <property type="match status" value="1"/>
</dbReference>
<proteinExistence type="inferred from homology"/>
<dbReference type="PROSITE" id="PS51375">
    <property type="entry name" value="PPR"/>
    <property type="match status" value="9"/>
</dbReference>
<organism evidence="5 6">
    <name type="scientific">Vitis vinifera</name>
    <name type="common">Grape</name>
    <dbReference type="NCBI Taxonomy" id="29760"/>
    <lineage>
        <taxon>Eukaryota</taxon>
        <taxon>Viridiplantae</taxon>
        <taxon>Streptophyta</taxon>
        <taxon>Embryophyta</taxon>
        <taxon>Tracheophyta</taxon>
        <taxon>Spermatophyta</taxon>
        <taxon>Magnoliopsida</taxon>
        <taxon>eudicotyledons</taxon>
        <taxon>Gunneridae</taxon>
        <taxon>Pentapetalae</taxon>
        <taxon>rosids</taxon>
        <taxon>Vitales</taxon>
        <taxon>Vitaceae</taxon>
        <taxon>Viteae</taxon>
        <taxon>Vitis</taxon>
    </lineage>
</organism>
<dbReference type="Proteomes" id="UP001227230">
    <property type="component" value="Chromosome 14"/>
</dbReference>
<evidence type="ECO:0000313" key="6">
    <source>
        <dbReference type="Proteomes" id="UP001227230"/>
    </source>
</evidence>
<feature type="repeat" description="PPR" evidence="3">
    <location>
        <begin position="462"/>
        <end position="496"/>
    </location>
</feature>
<name>A0ABY9DCC3_VITVI</name>
<dbReference type="Pfam" id="PF13041">
    <property type="entry name" value="PPR_2"/>
    <property type="match status" value="3"/>
</dbReference>
<feature type="repeat" description="PPR" evidence="3">
    <location>
        <begin position="497"/>
        <end position="531"/>
    </location>
</feature>
<dbReference type="InterPro" id="IPR011990">
    <property type="entry name" value="TPR-like_helical_dom_sf"/>
</dbReference>
<evidence type="ECO:0000313" key="5">
    <source>
        <dbReference type="EMBL" id="WKA04693.1"/>
    </source>
</evidence>
<sequence length="626" mass="70625">MAEVLRNSLAIIVTSSGFTCQYYSCRPTGGYRIHCSCFPRCLCYNSTIKTNKKQLKGHGVDTISLRENGRSQFEVTGHIMMEMNLLFGSERRDTPRIVSNMVACVQSGLVCEEDEENMLNQRRKEEFDPSYFEQKFPPLGNSEIHKNPDFEHIGVAEPLTISTGISSEFEDKLHFLEERNEQILSKRILMLSRSNKVRSVLELYRTMEFSGLQPSSHACNSLLSCLLRNEMLDDALRVFESMKANESTTGHSYSLVLKAIANIQGYDSALKMFSKLEVECKVKKDFDVIAYTTMISICGKVNNWAQTERIWRSMKENGLVGTIVTYRLLVSVFVRCGQNELAIDAYSEMIQNGLKPGEDAMKAIIGACAKEGKWDLALSVFQSMLNVGLKPNLIACNALINSIGKSGNVKLAFRVYDVMKSLGHTPDVYTWNALLGALYRANQHADALHLFESIREQSSQVNLHLYNTALMSCQKLGLWNRALQLLWQMEASGLSVSSASYNLVIGACEVARKPEIALQVYEHMVQQQCTPDTFTHLSLIRSCIWGSLWAEVKEILNRAGTDVSLYNAAIQGMCLRGKIESAKKLYMRMRKSGLKPDGKTRALMLQNLQKDAIRPSNRRISHPRRY</sequence>
<feature type="repeat" description="PPR" evidence="3">
    <location>
        <begin position="427"/>
        <end position="461"/>
    </location>
</feature>
<comment type="similarity">
    <text evidence="1">Belongs to the PPR family. P subfamily.</text>
</comment>
<keyword evidence="2" id="KW-0677">Repeat</keyword>
<evidence type="ECO:0000256" key="2">
    <source>
        <dbReference type="ARBA" id="ARBA00022737"/>
    </source>
</evidence>
<dbReference type="Gene3D" id="1.25.40.10">
    <property type="entry name" value="Tetratricopeptide repeat domain"/>
    <property type="match status" value="4"/>
</dbReference>
<feature type="repeat" description="PPR" evidence="3">
    <location>
        <begin position="357"/>
        <end position="391"/>
    </location>
</feature>
<dbReference type="Pfam" id="PF01535">
    <property type="entry name" value="PPR"/>
    <property type="match status" value="1"/>
</dbReference>
<accession>A0ABY9DCC3</accession>
<evidence type="ECO:0000256" key="1">
    <source>
        <dbReference type="ARBA" id="ARBA00007626"/>
    </source>
</evidence>
<feature type="domain" description="PROP1-like PPR" evidence="4">
    <location>
        <begin position="234"/>
        <end position="373"/>
    </location>
</feature>